<gene>
    <name evidence="2" type="ORF">HPLM_LOCUS14199</name>
</gene>
<evidence type="ECO:0000313" key="2">
    <source>
        <dbReference type="EMBL" id="VDO52162.1"/>
    </source>
</evidence>
<feature type="compositionally biased region" description="Basic residues" evidence="1">
    <location>
        <begin position="12"/>
        <end position="21"/>
    </location>
</feature>
<evidence type="ECO:0000313" key="3">
    <source>
        <dbReference type="Proteomes" id="UP000268014"/>
    </source>
</evidence>
<evidence type="ECO:0000256" key="1">
    <source>
        <dbReference type="SAM" id="MobiDB-lite"/>
    </source>
</evidence>
<evidence type="ECO:0000313" key="4">
    <source>
        <dbReference type="WBParaSite" id="HPLM_0001420701-mRNA-1"/>
    </source>
</evidence>
<reference evidence="2 3" key="2">
    <citation type="submission" date="2018-11" db="EMBL/GenBank/DDBJ databases">
        <authorList>
            <consortium name="Pathogen Informatics"/>
        </authorList>
    </citation>
    <scope>NUCLEOTIDE SEQUENCE [LARGE SCALE GENOMIC DNA]</scope>
    <source>
        <strain evidence="2 3">MHpl1</strain>
    </source>
</reference>
<protein>
    <submittedName>
        <fullName evidence="2 4">Uncharacterized protein</fullName>
    </submittedName>
</protein>
<organism evidence="4">
    <name type="scientific">Haemonchus placei</name>
    <name type="common">Barber's pole worm</name>
    <dbReference type="NCBI Taxonomy" id="6290"/>
    <lineage>
        <taxon>Eukaryota</taxon>
        <taxon>Metazoa</taxon>
        <taxon>Ecdysozoa</taxon>
        <taxon>Nematoda</taxon>
        <taxon>Chromadorea</taxon>
        <taxon>Rhabditida</taxon>
        <taxon>Rhabditina</taxon>
        <taxon>Rhabditomorpha</taxon>
        <taxon>Strongyloidea</taxon>
        <taxon>Trichostrongylidae</taxon>
        <taxon>Haemonchus</taxon>
    </lineage>
</organism>
<keyword evidence="3" id="KW-1185">Reference proteome</keyword>
<sequence>MIPSNENQPIHTTRHFSRKPTHATETPLVFFRFESP</sequence>
<proteinExistence type="predicted"/>
<name>A0A0N4WRS6_HAEPC</name>
<dbReference type="AlphaFoldDB" id="A0A0N4WRS6"/>
<accession>A0A0N4WRS6</accession>
<reference evidence="4" key="1">
    <citation type="submission" date="2017-02" db="UniProtKB">
        <authorList>
            <consortium name="WormBaseParasite"/>
        </authorList>
    </citation>
    <scope>IDENTIFICATION</scope>
</reference>
<dbReference type="Proteomes" id="UP000268014">
    <property type="component" value="Unassembled WGS sequence"/>
</dbReference>
<dbReference type="WBParaSite" id="HPLM_0001420701-mRNA-1">
    <property type="protein sequence ID" value="HPLM_0001420701-mRNA-1"/>
    <property type="gene ID" value="HPLM_0001420701"/>
</dbReference>
<feature type="compositionally biased region" description="Polar residues" evidence="1">
    <location>
        <begin position="1"/>
        <end position="11"/>
    </location>
</feature>
<feature type="region of interest" description="Disordered" evidence="1">
    <location>
        <begin position="1"/>
        <end position="36"/>
    </location>
</feature>
<dbReference type="EMBL" id="UZAF01018481">
    <property type="protein sequence ID" value="VDO52162.1"/>
    <property type="molecule type" value="Genomic_DNA"/>
</dbReference>